<gene>
    <name evidence="4" type="ORF">MHY01S_16780</name>
</gene>
<dbReference type="GO" id="GO:0009007">
    <property type="term" value="F:site-specific DNA-methyltransferase (adenine-specific) activity"/>
    <property type="evidence" value="ECO:0007669"/>
    <property type="project" value="UniProtKB-EC"/>
</dbReference>
<evidence type="ECO:0000256" key="3">
    <source>
        <dbReference type="ARBA" id="ARBA00022691"/>
    </source>
</evidence>
<keyword evidence="1" id="KW-0489">Methyltransferase</keyword>
<evidence type="ECO:0000256" key="1">
    <source>
        <dbReference type="ARBA" id="ARBA00022603"/>
    </source>
</evidence>
<accession>A0A511R3R3</accession>
<name>A0A511R3R3_9DEIN</name>
<keyword evidence="2" id="KW-0808">Transferase</keyword>
<keyword evidence="4" id="KW-0378">Hydrolase</keyword>
<dbReference type="EMBL" id="BJXL01000048">
    <property type="protein sequence ID" value="GEM83512.1"/>
    <property type="molecule type" value="Genomic_DNA"/>
</dbReference>
<reference evidence="4 5" key="1">
    <citation type="submission" date="2019-07" db="EMBL/GenBank/DDBJ databases">
        <title>Whole genome shotgun sequence of Meiothermus hypogaeus NBRC 106114.</title>
        <authorList>
            <person name="Hosoyama A."/>
            <person name="Uohara A."/>
            <person name="Ohji S."/>
            <person name="Ichikawa N."/>
        </authorList>
    </citation>
    <scope>NUCLEOTIDE SEQUENCE [LARGE SCALE GENOMIC DNA]</scope>
    <source>
        <strain evidence="4 5">NBRC 106114</strain>
    </source>
</reference>
<sequence>MVKYIGSKRALLPWITGVVEQINAIDPLKDAVDLFSGSARVGHALKKMGLFVTANDLHTYALVLAQTLVQANREQYPPERLEPILKRLHRLRGQSGWFTRTYCQESRFIQPHNGAKIEAIREGIEREAAGDETLRAILLTSLMLAADKVDSTTGIQMAYLKRWAPRSFNPLRLEYPPLLPGEGQALQADALEIAPHLQADLFYLDPPYNQHSYLGNYHLWETLMRWDNPQTYGVARKRTEVQERKSPFNSKREAAGAMAKLLSGLRARHLVLSFNNEGFLGLEEIEALLKGWGYVVRLTQPHRRYVGARIGIYNPQGQKVGQVSHTENEEYLFVATHSKKVYHALRSREAGRLAG</sequence>
<dbReference type="PRINTS" id="PR00505">
    <property type="entry name" value="D12N6MTFRASE"/>
</dbReference>
<evidence type="ECO:0000256" key="2">
    <source>
        <dbReference type="ARBA" id="ARBA00022679"/>
    </source>
</evidence>
<organism evidence="4 5">
    <name type="scientific">Meiothermus hypogaeus NBRC 106114</name>
    <dbReference type="NCBI Taxonomy" id="1227553"/>
    <lineage>
        <taxon>Bacteria</taxon>
        <taxon>Thermotogati</taxon>
        <taxon>Deinococcota</taxon>
        <taxon>Deinococci</taxon>
        <taxon>Thermales</taxon>
        <taxon>Thermaceae</taxon>
        <taxon>Meiothermus</taxon>
    </lineage>
</organism>
<proteinExistence type="predicted"/>
<dbReference type="Pfam" id="PF02086">
    <property type="entry name" value="MethyltransfD12"/>
    <property type="match status" value="1"/>
</dbReference>
<protein>
    <submittedName>
        <fullName evidence="4">Restriction endonuclease subunit M</fullName>
    </submittedName>
</protein>
<dbReference type="Proteomes" id="UP000321197">
    <property type="component" value="Unassembled WGS sequence"/>
</dbReference>
<dbReference type="InterPro" id="IPR012327">
    <property type="entry name" value="MeTrfase_D12"/>
</dbReference>
<evidence type="ECO:0000313" key="5">
    <source>
        <dbReference type="Proteomes" id="UP000321197"/>
    </source>
</evidence>
<keyword evidence="3" id="KW-0949">S-adenosyl-L-methionine</keyword>
<evidence type="ECO:0000313" key="4">
    <source>
        <dbReference type="EMBL" id="GEM83512.1"/>
    </source>
</evidence>
<dbReference type="OrthoDB" id="9805629at2"/>
<dbReference type="GO" id="GO:0004519">
    <property type="term" value="F:endonuclease activity"/>
    <property type="evidence" value="ECO:0007669"/>
    <property type="project" value="UniProtKB-KW"/>
</dbReference>
<dbReference type="InterPro" id="IPR029063">
    <property type="entry name" value="SAM-dependent_MTases_sf"/>
</dbReference>
<keyword evidence="4" id="KW-0540">Nuclease</keyword>
<comment type="caution">
    <text evidence="4">The sequence shown here is derived from an EMBL/GenBank/DDBJ whole genome shotgun (WGS) entry which is preliminary data.</text>
</comment>
<dbReference type="AlphaFoldDB" id="A0A511R3R3"/>
<dbReference type="GO" id="GO:0009307">
    <property type="term" value="P:DNA restriction-modification system"/>
    <property type="evidence" value="ECO:0007669"/>
    <property type="project" value="InterPro"/>
</dbReference>
<keyword evidence="4" id="KW-0255">Endonuclease</keyword>
<dbReference type="GO" id="GO:0032259">
    <property type="term" value="P:methylation"/>
    <property type="evidence" value="ECO:0007669"/>
    <property type="project" value="UniProtKB-KW"/>
</dbReference>
<dbReference type="RefSeq" id="WP_119341586.1">
    <property type="nucleotide sequence ID" value="NZ_BJXL01000048.1"/>
</dbReference>
<dbReference type="SUPFAM" id="SSF53335">
    <property type="entry name" value="S-adenosyl-L-methionine-dependent methyltransferases"/>
    <property type="match status" value="1"/>
</dbReference>